<dbReference type="InterPro" id="IPR016155">
    <property type="entry name" value="Mopterin_synth/thiamin_S_b"/>
</dbReference>
<keyword evidence="2" id="KW-1185">Reference proteome</keyword>
<dbReference type="Pfam" id="PF02597">
    <property type="entry name" value="ThiS"/>
    <property type="match status" value="1"/>
</dbReference>
<dbReference type="SUPFAM" id="SSF54285">
    <property type="entry name" value="MoaD/ThiS"/>
    <property type="match status" value="1"/>
</dbReference>
<dbReference type="PANTHER" id="PTHR34472:SF1">
    <property type="entry name" value="SULFUR CARRIER PROTEIN THIS"/>
    <property type="match status" value="1"/>
</dbReference>
<protein>
    <submittedName>
        <fullName evidence="1">Sulfur carrier protein ThiS</fullName>
    </submittedName>
</protein>
<gene>
    <name evidence="1" type="primary">thiS</name>
    <name evidence="1" type="ORF">D9X91_18475</name>
</gene>
<evidence type="ECO:0000313" key="1">
    <source>
        <dbReference type="EMBL" id="RLQ93218.1"/>
    </source>
</evidence>
<dbReference type="InterPro" id="IPR010035">
    <property type="entry name" value="Thi_S"/>
</dbReference>
<dbReference type="OrthoDB" id="9798559at2"/>
<dbReference type="CDD" id="cd00565">
    <property type="entry name" value="Ubl_ThiS"/>
    <property type="match status" value="1"/>
</dbReference>
<dbReference type="InterPro" id="IPR003749">
    <property type="entry name" value="ThiS/MoaD-like"/>
</dbReference>
<dbReference type="NCBIfam" id="TIGR01683">
    <property type="entry name" value="thiS"/>
    <property type="match status" value="1"/>
</dbReference>
<organism evidence="1 2">
    <name type="scientific">Falsibacillus albus</name>
    <dbReference type="NCBI Taxonomy" id="2478915"/>
    <lineage>
        <taxon>Bacteria</taxon>
        <taxon>Bacillati</taxon>
        <taxon>Bacillota</taxon>
        <taxon>Bacilli</taxon>
        <taxon>Bacillales</taxon>
        <taxon>Bacillaceae</taxon>
        <taxon>Falsibacillus</taxon>
    </lineage>
</organism>
<dbReference type="Gene3D" id="3.10.20.30">
    <property type="match status" value="1"/>
</dbReference>
<dbReference type="Proteomes" id="UP000276770">
    <property type="component" value="Unassembled WGS sequence"/>
</dbReference>
<accession>A0A3L7JQW9</accession>
<comment type="caution">
    <text evidence="1">The sequence shown here is derived from an EMBL/GenBank/DDBJ whole genome shotgun (WGS) entry which is preliminary data.</text>
</comment>
<dbReference type="EMBL" id="RCVZ01000016">
    <property type="protein sequence ID" value="RLQ93218.1"/>
    <property type="molecule type" value="Genomic_DNA"/>
</dbReference>
<proteinExistence type="predicted"/>
<sequence length="67" mass="7585">MKIHVNGEAAHIPSGVESIVQLLEYYQLDPKMVIVERNRAILEKELYDETMLEEGDSLELVHFVSGG</sequence>
<dbReference type="RefSeq" id="WP_121682126.1">
    <property type="nucleotide sequence ID" value="NZ_RCVZ01000016.1"/>
</dbReference>
<dbReference type="InterPro" id="IPR012675">
    <property type="entry name" value="Beta-grasp_dom_sf"/>
</dbReference>
<evidence type="ECO:0000313" key="2">
    <source>
        <dbReference type="Proteomes" id="UP000276770"/>
    </source>
</evidence>
<name>A0A3L7JQW9_9BACI</name>
<reference evidence="1 2" key="1">
    <citation type="submission" date="2018-10" db="EMBL/GenBank/DDBJ databases">
        <title>Falsibacillus sp. genome draft.</title>
        <authorList>
            <person name="Shi S."/>
        </authorList>
    </citation>
    <scope>NUCLEOTIDE SEQUENCE [LARGE SCALE GENOMIC DNA]</scope>
    <source>
        <strain evidence="1 2">GY 10110</strain>
    </source>
</reference>
<dbReference type="AlphaFoldDB" id="A0A3L7JQW9"/>
<dbReference type="PANTHER" id="PTHR34472">
    <property type="entry name" value="SULFUR CARRIER PROTEIN THIS"/>
    <property type="match status" value="1"/>
</dbReference>